<organism evidence="1 2">
    <name type="scientific">Crenothrix polyspora</name>
    <dbReference type="NCBI Taxonomy" id="360316"/>
    <lineage>
        <taxon>Bacteria</taxon>
        <taxon>Pseudomonadati</taxon>
        <taxon>Pseudomonadota</taxon>
        <taxon>Gammaproteobacteria</taxon>
        <taxon>Methylococcales</taxon>
        <taxon>Crenotrichaceae</taxon>
        <taxon>Crenothrix</taxon>
    </lineage>
</organism>
<dbReference type="Proteomes" id="UP000195667">
    <property type="component" value="Unassembled WGS sequence"/>
</dbReference>
<proteinExistence type="predicted"/>
<name>A0A1R4GZT4_9GAMM</name>
<dbReference type="EMBL" id="FUKI01000016">
    <property type="protein sequence ID" value="SJM89507.1"/>
    <property type="molecule type" value="Genomic_DNA"/>
</dbReference>
<keyword evidence="2" id="KW-1185">Reference proteome</keyword>
<accession>A0A1R4GZT4</accession>
<protein>
    <submittedName>
        <fullName evidence="1">Uncharacterized protein</fullName>
    </submittedName>
</protein>
<evidence type="ECO:0000313" key="1">
    <source>
        <dbReference type="EMBL" id="SJM89507.1"/>
    </source>
</evidence>
<reference evidence="2" key="1">
    <citation type="submission" date="2017-02" db="EMBL/GenBank/DDBJ databases">
        <authorList>
            <person name="Daims H."/>
        </authorList>
    </citation>
    <scope>NUCLEOTIDE SEQUENCE [LARGE SCALE GENOMIC DNA]</scope>
</reference>
<gene>
    <name evidence="1" type="ORF">CRENPOLYSF1_1120012</name>
</gene>
<sequence>MIVGDAITALFLLAMCVAAQTAELQYVSLLTSWGELTL</sequence>
<evidence type="ECO:0000313" key="2">
    <source>
        <dbReference type="Proteomes" id="UP000195667"/>
    </source>
</evidence>
<dbReference type="AlphaFoldDB" id="A0A1R4GZT4"/>